<organism evidence="1 2">
    <name type="scientific">Trichonephila inaurata madagascariensis</name>
    <dbReference type="NCBI Taxonomy" id="2747483"/>
    <lineage>
        <taxon>Eukaryota</taxon>
        <taxon>Metazoa</taxon>
        <taxon>Ecdysozoa</taxon>
        <taxon>Arthropoda</taxon>
        <taxon>Chelicerata</taxon>
        <taxon>Arachnida</taxon>
        <taxon>Araneae</taxon>
        <taxon>Araneomorphae</taxon>
        <taxon>Entelegynae</taxon>
        <taxon>Araneoidea</taxon>
        <taxon>Nephilidae</taxon>
        <taxon>Trichonephila</taxon>
        <taxon>Trichonephila inaurata</taxon>
    </lineage>
</organism>
<accession>A0A8X6XLA8</accession>
<evidence type="ECO:0000313" key="1">
    <source>
        <dbReference type="EMBL" id="GFY53726.1"/>
    </source>
</evidence>
<evidence type="ECO:0000313" key="2">
    <source>
        <dbReference type="Proteomes" id="UP000886998"/>
    </source>
</evidence>
<comment type="caution">
    <text evidence="1">The sequence shown here is derived from an EMBL/GenBank/DDBJ whole genome shotgun (WGS) entry which is preliminary data.</text>
</comment>
<dbReference type="AlphaFoldDB" id="A0A8X6XLA8"/>
<dbReference type="Proteomes" id="UP000886998">
    <property type="component" value="Unassembled WGS sequence"/>
</dbReference>
<dbReference type="OrthoDB" id="416987at2759"/>
<proteinExistence type="predicted"/>
<sequence length="121" mass="13295">MTFLRKVESEEIILLARTGLRSSQRQKNKATAEEPFLATSAALVLSEIKEKDIIVPDLCNSVNEIDMHLGDVILSGRTIKLMSGLIAIGTMLGFTLMGKSSQVVNNTEVSEPATRERQVCF</sequence>
<reference evidence="1" key="1">
    <citation type="submission" date="2020-08" db="EMBL/GenBank/DDBJ databases">
        <title>Multicomponent nature underlies the extraordinary mechanical properties of spider dragline silk.</title>
        <authorList>
            <person name="Kono N."/>
            <person name="Nakamura H."/>
            <person name="Mori M."/>
            <person name="Yoshida Y."/>
            <person name="Ohtoshi R."/>
            <person name="Malay A.D."/>
            <person name="Moran D.A.P."/>
            <person name="Tomita M."/>
            <person name="Numata K."/>
            <person name="Arakawa K."/>
        </authorList>
    </citation>
    <scope>NUCLEOTIDE SEQUENCE</scope>
</reference>
<gene>
    <name evidence="1" type="ORF">TNIN_345961</name>
</gene>
<protein>
    <submittedName>
        <fullName evidence="1">Uncharacterized protein</fullName>
    </submittedName>
</protein>
<name>A0A8X6XLA8_9ARAC</name>
<keyword evidence="2" id="KW-1185">Reference proteome</keyword>
<dbReference type="EMBL" id="BMAV01009460">
    <property type="protein sequence ID" value="GFY53726.1"/>
    <property type="molecule type" value="Genomic_DNA"/>
</dbReference>